<evidence type="ECO:0000313" key="3">
    <source>
        <dbReference type="Proteomes" id="UP000823933"/>
    </source>
</evidence>
<evidence type="ECO:0000313" key="2">
    <source>
        <dbReference type="EMBL" id="HIW08293.1"/>
    </source>
</evidence>
<evidence type="ECO:0000259" key="1">
    <source>
        <dbReference type="Pfam" id="PF00329"/>
    </source>
</evidence>
<name>A0A9D1Q9B1_9FIRM</name>
<dbReference type="Gene3D" id="3.30.460.80">
    <property type="entry name" value="NADH:ubiquinone oxidoreductase, 30kDa subunit"/>
    <property type="match status" value="1"/>
</dbReference>
<gene>
    <name evidence="2" type="ORF">H9890_02695</name>
</gene>
<dbReference type="InterPro" id="IPR001268">
    <property type="entry name" value="NADH_UbQ_OxRdtase_30kDa_su"/>
</dbReference>
<dbReference type="Pfam" id="PF00329">
    <property type="entry name" value="Complex1_30kDa"/>
    <property type="match status" value="1"/>
</dbReference>
<dbReference type="GO" id="GO:0008137">
    <property type="term" value="F:NADH dehydrogenase (ubiquinone) activity"/>
    <property type="evidence" value="ECO:0007669"/>
    <property type="project" value="InterPro"/>
</dbReference>
<feature type="domain" description="NADH:ubiquinone oxidoreductase 30kDa subunit" evidence="1">
    <location>
        <begin position="29"/>
        <end position="93"/>
    </location>
</feature>
<reference evidence="2" key="1">
    <citation type="journal article" date="2021" name="PeerJ">
        <title>Extensive microbial diversity within the chicken gut microbiome revealed by metagenomics and culture.</title>
        <authorList>
            <person name="Gilroy R."/>
            <person name="Ravi A."/>
            <person name="Getino M."/>
            <person name="Pursley I."/>
            <person name="Horton D.L."/>
            <person name="Alikhan N.F."/>
            <person name="Baker D."/>
            <person name="Gharbi K."/>
            <person name="Hall N."/>
            <person name="Watson M."/>
            <person name="Adriaenssens E.M."/>
            <person name="Foster-Nyarko E."/>
            <person name="Jarju S."/>
            <person name="Secka A."/>
            <person name="Antonio M."/>
            <person name="Oren A."/>
            <person name="Chaudhuri R.R."/>
            <person name="La Ragione R."/>
            <person name="Hildebrand F."/>
            <person name="Pallen M.J."/>
        </authorList>
    </citation>
    <scope>NUCLEOTIDE SEQUENCE</scope>
    <source>
        <strain evidence="2">ChiHcolR34-3080</strain>
    </source>
</reference>
<protein>
    <submittedName>
        <fullName evidence="2">NADH-quinone oxidoreductase subunit C</fullName>
    </submittedName>
</protein>
<accession>A0A9D1Q9B1</accession>
<dbReference type="AlphaFoldDB" id="A0A9D1Q9B1"/>
<organism evidence="2 3">
    <name type="scientific">Candidatus Faecalibacterium intestinigallinarum</name>
    <dbReference type="NCBI Taxonomy" id="2838581"/>
    <lineage>
        <taxon>Bacteria</taxon>
        <taxon>Bacillati</taxon>
        <taxon>Bacillota</taxon>
        <taxon>Clostridia</taxon>
        <taxon>Eubacteriales</taxon>
        <taxon>Oscillospiraceae</taxon>
        <taxon>Faecalibacterium</taxon>
    </lineage>
</organism>
<dbReference type="EMBL" id="DXHQ01000032">
    <property type="protein sequence ID" value="HIW08293.1"/>
    <property type="molecule type" value="Genomic_DNA"/>
</dbReference>
<proteinExistence type="predicted"/>
<sequence>METCNTIEPVTMAEFVPAVLRFKMEGWRVVQICAARLPEGYELSYSFGREYEMRTLRLTVGEEETVPSITQIYPGAFLQENEAAELFGVRIEEMAQDYHGKLYRIAGETPFKHKG</sequence>
<reference evidence="2" key="2">
    <citation type="submission" date="2021-04" db="EMBL/GenBank/DDBJ databases">
        <authorList>
            <person name="Gilroy R."/>
        </authorList>
    </citation>
    <scope>NUCLEOTIDE SEQUENCE</scope>
    <source>
        <strain evidence="2">ChiHcolR34-3080</strain>
    </source>
</reference>
<dbReference type="Proteomes" id="UP000823933">
    <property type="component" value="Unassembled WGS sequence"/>
</dbReference>
<dbReference type="SUPFAM" id="SSF143243">
    <property type="entry name" value="Nqo5-like"/>
    <property type="match status" value="1"/>
</dbReference>
<comment type="caution">
    <text evidence="2">The sequence shown here is derived from an EMBL/GenBank/DDBJ whole genome shotgun (WGS) entry which is preliminary data.</text>
</comment>
<dbReference type="InterPro" id="IPR037232">
    <property type="entry name" value="NADH_quin_OxRdtase_su_C/D-like"/>
</dbReference>